<dbReference type="Gene3D" id="1.10.10.10">
    <property type="entry name" value="Winged helix-like DNA-binding domain superfamily/Winged helix DNA-binding domain"/>
    <property type="match status" value="1"/>
</dbReference>
<dbReference type="CDD" id="cd06170">
    <property type="entry name" value="LuxR_C_like"/>
    <property type="match status" value="1"/>
</dbReference>
<dbReference type="InterPro" id="IPR000792">
    <property type="entry name" value="Tscrpt_reg_LuxR_C"/>
</dbReference>
<dbReference type="RefSeq" id="WP_379958322.1">
    <property type="nucleotide sequence ID" value="NZ_JAUYVI010000006.1"/>
</dbReference>
<dbReference type="PROSITE" id="PS00622">
    <property type="entry name" value="HTH_LUXR_1"/>
    <property type="match status" value="1"/>
</dbReference>
<name>A0ABU0YQ47_9PROT</name>
<evidence type="ECO:0000313" key="5">
    <source>
        <dbReference type="EMBL" id="MDQ7249849.1"/>
    </source>
</evidence>
<dbReference type="PROSITE" id="PS50043">
    <property type="entry name" value="HTH_LUXR_2"/>
    <property type="match status" value="1"/>
</dbReference>
<dbReference type="Gene3D" id="3.30.450.80">
    <property type="entry name" value="Transcription factor LuxR-like, autoinducer-binding domain"/>
    <property type="match status" value="1"/>
</dbReference>
<dbReference type="Pfam" id="PF03472">
    <property type="entry name" value="Autoind_bind"/>
    <property type="match status" value="1"/>
</dbReference>
<dbReference type="Pfam" id="PF00196">
    <property type="entry name" value="GerE"/>
    <property type="match status" value="1"/>
</dbReference>
<proteinExistence type="predicted"/>
<evidence type="ECO:0000256" key="1">
    <source>
        <dbReference type="ARBA" id="ARBA00023015"/>
    </source>
</evidence>
<dbReference type="InterPro" id="IPR005143">
    <property type="entry name" value="TF_LuxR_autoind-bd_dom"/>
</dbReference>
<evidence type="ECO:0000313" key="6">
    <source>
        <dbReference type="Proteomes" id="UP001230156"/>
    </source>
</evidence>
<accession>A0ABU0YQ47</accession>
<dbReference type="PANTHER" id="PTHR44688:SF16">
    <property type="entry name" value="DNA-BINDING TRANSCRIPTIONAL ACTIVATOR DEVR_DOSR"/>
    <property type="match status" value="1"/>
</dbReference>
<reference evidence="6" key="1">
    <citation type="submission" date="2023-08" db="EMBL/GenBank/DDBJ databases">
        <title>Rhodospirillaceae gen. nov., a novel taxon isolated from the Yangtze River Yuezi River estuary sludge.</title>
        <authorList>
            <person name="Ruan L."/>
        </authorList>
    </citation>
    <scope>NUCLEOTIDE SEQUENCE [LARGE SCALE GENOMIC DNA]</scope>
    <source>
        <strain evidence="6">R-7</strain>
    </source>
</reference>
<keyword evidence="3" id="KW-0804">Transcription</keyword>
<keyword evidence="1" id="KW-0805">Transcription regulation</keyword>
<organism evidence="5 6">
    <name type="scientific">Dongia sedimenti</name>
    <dbReference type="NCBI Taxonomy" id="3064282"/>
    <lineage>
        <taxon>Bacteria</taxon>
        <taxon>Pseudomonadati</taxon>
        <taxon>Pseudomonadota</taxon>
        <taxon>Alphaproteobacteria</taxon>
        <taxon>Rhodospirillales</taxon>
        <taxon>Dongiaceae</taxon>
        <taxon>Dongia</taxon>
    </lineage>
</organism>
<dbReference type="EMBL" id="JAUYVI010000006">
    <property type="protein sequence ID" value="MDQ7249849.1"/>
    <property type="molecule type" value="Genomic_DNA"/>
</dbReference>
<dbReference type="SUPFAM" id="SSF46894">
    <property type="entry name" value="C-terminal effector domain of the bipartite response regulators"/>
    <property type="match status" value="1"/>
</dbReference>
<dbReference type="InterPro" id="IPR036388">
    <property type="entry name" value="WH-like_DNA-bd_sf"/>
</dbReference>
<keyword evidence="2" id="KW-0238">DNA-binding</keyword>
<dbReference type="SUPFAM" id="SSF75516">
    <property type="entry name" value="Pheromone-binding domain of LuxR-like quorum-sensing transcription factors"/>
    <property type="match status" value="1"/>
</dbReference>
<dbReference type="Proteomes" id="UP001230156">
    <property type="component" value="Unassembled WGS sequence"/>
</dbReference>
<protein>
    <submittedName>
        <fullName evidence="5">LuxR C-terminal-related transcriptional regulator</fullName>
    </submittedName>
</protein>
<dbReference type="PRINTS" id="PR00038">
    <property type="entry name" value="HTHLUXR"/>
</dbReference>
<dbReference type="InterPro" id="IPR016032">
    <property type="entry name" value="Sig_transdc_resp-reg_C-effctor"/>
</dbReference>
<keyword evidence="6" id="KW-1185">Reference proteome</keyword>
<dbReference type="InterPro" id="IPR036693">
    <property type="entry name" value="TF_LuxR_autoind-bd_dom_sf"/>
</dbReference>
<sequence>MSRWLEGLEERLSSVAGLGPRLDAMIMSLRDLGFTALGYDYTPVPVTPEGDLISPSLLEIRNIDAEMPELWTKGGFCQIDPMQELAVKANAPFMWSCNQVDGDPGENALAAVVTARHQPVIHYCLDTRMTVGVTVPMRLAQGGLATFNAVCVDPEPGFERDARRHMIELALAGYAFHNAALDSYDPDALPSRHVRLSPRERECLQYCAKGMTAKQIAFKLDRSPATVMLHLKSATRKLGARNRVQAVARAAHYRLLGGAC</sequence>
<evidence type="ECO:0000256" key="3">
    <source>
        <dbReference type="ARBA" id="ARBA00023163"/>
    </source>
</evidence>
<dbReference type="PANTHER" id="PTHR44688">
    <property type="entry name" value="DNA-BINDING TRANSCRIPTIONAL ACTIVATOR DEVR_DOSR"/>
    <property type="match status" value="1"/>
</dbReference>
<evidence type="ECO:0000259" key="4">
    <source>
        <dbReference type="PROSITE" id="PS50043"/>
    </source>
</evidence>
<dbReference type="SMART" id="SM00421">
    <property type="entry name" value="HTH_LUXR"/>
    <property type="match status" value="1"/>
</dbReference>
<feature type="domain" description="HTH luxR-type" evidence="4">
    <location>
        <begin position="189"/>
        <end position="254"/>
    </location>
</feature>
<gene>
    <name evidence="5" type="ORF">Q8A70_19325</name>
</gene>
<comment type="caution">
    <text evidence="5">The sequence shown here is derived from an EMBL/GenBank/DDBJ whole genome shotgun (WGS) entry which is preliminary data.</text>
</comment>
<evidence type="ECO:0000256" key="2">
    <source>
        <dbReference type="ARBA" id="ARBA00023125"/>
    </source>
</evidence>